<keyword evidence="9" id="KW-0472">Membrane</keyword>
<dbReference type="GO" id="GO:0043495">
    <property type="term" value="F:protein-membrane adaptor activity"/>
    <property type="evidence" value="ECO:0007669"/>
    <property type="project" value="TreeGrafter"/>
</dbReference>
<evidence type="ECO:0000256" key="5">
    <source>
        <dbReference type="ARBA" id="ARBA00022448"/>
    </source>
</evidence>
<dbReference type="HOGENOM" id="CLU_000626_3_0_1"/>
<dbReference type="eggNOG" id="KOG2993">
    <property type="taxonomic scope" value="Eukaryota"/>
</dbReference>
<evidence type="ECO:0000256" key="9">
    <source>
        <dbReference type="ARBA" id="ARBA00023136"/>
    </source>
</evidence>
<evidence type="ECO:0000256" key="4">
    <source>
        <dbReference type="ARBA" id="ARBA00018070"/>
    </source>
</evidence>
<feature type="compositionally biased region" description="Polar residues" evidence="13">
    <location>
        <begin position="1219"/>
        <end position="1228"/>
    </location>
</feature>
<accession>K0KR16</accession>
<feature type="compositionally biased region" description="Basic and acidic residues" evidence="13">
    <location>
        <begin position="1191"/>
        <end position="1208"/>
    </location>
</feature>
<gene>
    <name evidence="14" type="ORF">BN7_5153</name>
</gene>
<organism evidence="14 15">
    <name type="scientific">Wickerhamomyces ciferrii (strain ATCC 14091 / BCRC 22168 / CBS 111 / JCM 3599 / NBRC 0793 / NRRL Y-1031 F-60-10)</name>
    <name type="common">Yeast</name>
    <name type="synonym">Pichia ciferrii</name>
    <dbReference type="NCBI Taxonomy" id="1206466"/>
    <lineage>
        <taxon>Eukaryota</taxon>
        <taxon>Fungi</taxon>
        <taxon>Dikarya</taxon>
        <taxon>Ascomycota</taxon>
        <taxon>Saccharomycotina</taxon>
        <taxon>Saccharomycetes</taxon>
        <taxon>Phaffomycetales</taxon>
        <taxon>Wickerhamomycetaceae</taxon>
        <taxon>Wickerhamomyces</taxon>
    </lineage>
</organism>
<evidence type="ECO:0000256" key="6">
    <source>
        <dbReference type="ARBA" id="ARBA00022824"/>
    </source>
</evidence>
<dbReference type="Pfam" id="PF13329">
    <property type="entry name" value="ATG2_CAD"/>
    <property type="match status" value="1"/>
</dbReference>
<comment type="subcellular location">
    <subcellularLocation>
        <location evidence="1">Endoplasmic reticulum membrane</location>
        <topology evidence="1">Peripheral membrane protein</topology>
    </subcellularLocation>
    <subcellularLocation>
        <location evidence="2">Preautophagosomal structure membrane</location>
        <topology evidence="2">Peripheral membrane protein</topology>
    </subcellularLocation>
</comment>
<dbReference type="InterPro" id="IPR026849">
    <property type="entry name" value="ATG2"/>
</dbReference>
<evidence type="ECO:0000256" key="12">
    <source>
        <dbReference type="ARBA" id="ARBA00024631"/>
    </source>
</evidence>
<evidence type="ECO:0000313" key="15">
    <source>
        <dbReference type="Proteomes" id="UP000009328"/>
    </source>
</evidence>
<evidence type="ECO:0000256" key="13">
    <source>
        <dbReference type="SAM" id="MobiDB-lite"/>
    </source>
</evidence>
<dbReference type="PANTHER" id="PTHR13190:SF1">
    <property type="entry name" value="AUTOPHAGY-RELATED 2, ISOFORM A"/>
    <property type="match status" value="1"/>
</dbReference>
<dbReference type="STRING" id="1206466.K0KR16"/>
<dbReference type="GO" id="GO:0034045">
    <property type="term" value="C:phagophore assembly site membrane"/>
    <property type="evidence" value="ECO:0007669"/>
    <property type="project" value="UniProtKB-SubCell"/>
</dbReference>
<comment type="catalytic activity">
    <reaction evidence="12">
        <text>a 1,2-diacyl-sn-glycero-3-phosphocholine(in) = a 1,2-diacyl-sn-glycero-3-phosphocholine(out)</text>
        <dbReference type="Rhea" id="RHEA:38571"/>
        <dbReference type="ChEBI" id="CHEBI:57643"/>
    </reaction>
</comment>
<feature type="compositionally biased region" description="Acidic residues" evidence="13">
    <location>
        <begin position="293"/>
        <end position="302"/>
    </location>
</feature>
<feature type="compositionally biased region" description="Low complexity" evidence="13">
    <location>
        <begin position="1110"/>
        <end position="1122"/>
    </location>
</feature>
<dbReference type="EMBL" id="CAIF01000200">
    <property type="protein sequence ID" value="CCH45571.1"/>
    <property type="molecule type" value="Genomic_DNA"/>
</dbReference>
<dbReference type="GO" id="GO:0061723">
    <property type="term" value="P:glycophagy"/>
    <property type="evidence" value="ECO:0007669"/>
    <property type="project" value="TreeGrafter"/>
</dbReference>
<evidence type="ECO:0000313" key="14">
    <source>
        <dbReference type="EMBL" id="CCH45571.1"/>
    </source>
</evidence>
<dbReference type="GO" id="GO:0061908">
    <property type="term" value="C:phagophore"/>
    <property type="evidence" value="ECO:0007669"/>
    <property type="project" value="TreeGrafter"/>
</dbReference>
<dbReference type="Proteomes" id="UP000009328">
    <property type="component" value="Unassembled WGS sequence"/>
</dbReference>
<dbReference type="GO" id="GO:0006869">
    <property type="term" value="P:lipid transport"/>
    <property type="evidence" value="ECO:0007669"/>
    <property type="project" value="UniProtKB-KW"/>
</dbReference>
<dbReference type="InParanoid" id="K0KR16"/>
<evidence type="ECO:0000256" key="3">
    <source>
        <dbReference type="ARBA" id="ARBA00009714"/>
    </source>
</evidence>
<name>K0KR16_WICCF</name>
<keyword evidence="15" id="KW-1185">Reference proteome</keyword>
<proteinExistence type="inferred from homology"/>
<feature type="region of interest" description="Disordered" evidence="13">
    <location>
        <begin position="1190"/>
        <end position="1241"/>
    </location>
</feature>
<comment type="catalytic activity">
    <reaction evidence="11">
        <text>a 1,2-diacyl-sn-glycero-3-phosphoethanolamine(in) = a 1,2-diacyl-sn-glycero-3-phosphoethanolamine(out)</text>
        <dbReference type="Rhea" id="RHEA:38895"/>
        <dbReference type="ChEBI" id="CHEBI:64612"/>
    </reaction>
</comment>
<evidence type="ECO:0000256" key="8">
    <source>
        <dbReference type="ARBA" id="ARBA00023055"/>
    </source>
</evidence>
<dbReference type="PANTHER" id="PTHR13190">
    <property type="entry name" value="AUTOPHAGY-RELATED 2, ISOFORM A"/>
    <property type="match status" value="1"/>
</dbReference>
<feature type="region of interest" description="Disordered" evidence="13">
    <location>
        <begin position="132"/>
        <end position="168"/>
    </location>
</feature>
<feature type="compositionally biased region" description="Acidic residues" evidence="13">
    <location>
        <begin position="1632"/>
        <end position="1652"/>
    </location>
</feature>
<dbReference type="GO" id="GO:0005789">
    <property type="term" value="C:endoplasmic reticulum membrane"/>
    <property type="evidence" value="ECO:0007669"/>
    <property type="project" value="UniProtKB-SubCell"/>
</dbReference>
<evidence type="ECO:0000256" key="1">
    <source>
        <dbReference type="ARBA" id="ARBA00004406"/>
    </source>
</evidence>
<feature type="region of interest" description="Disordered" evidence="13">
    <location>
        <begin position="821"/>
        <end position="840"/>
    </location>
</feature>
<feature type="region of interest" description="Disordered" evidence="13">
    <location>
        <begin position="238"/>
        <end position="310"/>
    </location>
</feature>
<comment type="caution">
    <text evidence="14">The sequence shown here is derived from an EMBL/GenBank/DDBJ whole genome shotgun (WGS) entry which is preliminary data.</text>
</comment>
<comment type="catalytic activity">
    <reaction evidence="10">
        <text>a 1,2-diacyl-sn-glycero-3-phospho-L-serine(in) = a 1,2-diacyl-sn-glycero-3-phospho-L-serine(out)</text>
        <dbReference type="Rhea" id="RHEA:38663"/>
        <dbReference type="ChEBI" id="CHEBI:57262"/>
    </reaction>
</comment>
<feature type="compositionally biased region" description="Acidic residues" evidence="13">
    <location>
        <begin position="264"/>
        <end position="285"/>
    </location>
</feature>
<feature type="compositionally biased region" description="Low complexity" evidence="13">
    <location>
        <begin position="826"/>
        <end position="840"/>
    </location>
</feature>
<evidence type="ECO:0000256" key="10">
    <source>
        <dbReference type="ARBA" id="ARBA00024479"/>
    </source>
</evidence>
<sequence>MSPQWMPQNLQKRLLLYVLQQLSLFSEIDLPNLDVSLGSSSKVTLKDVDLDPDALQIPGAFLRNGRVKNLELQLNMSGGVSIEADGLELTMALASPNSNANSEGSFTEKSKFSLAQSTMGLATSVMNVETEAQEDLESTSDLQTPNQSFHESSVDNDNTSDNNKGPMGNVMTRAVEAALARLQVSLKDISVRLIMDQATVDLVIQNGSFVTNDGERIIELGEISVLTVKPFCEPGDQTELNEENSEVHENIPDSVSTLRPTNEDQCDESENGKEEEEEEEDEEFHDDNISDQGSDDDSDDDGMMSSSILQKPTDLGSSLVYSKEEASSIYMSATSNILEKKHSDDHSTKLCHINKAKIFFSGLSNIKNLKLEVDQINIAATPLPTTLLYVLESLAILNLQDTIKRHSSLNKKFNQLRQPIPVSNINTDDSSKGFDSITISSIIIGLSSALKEDGTFFNPYGLRLVGKEITVTQGDESLMFGGVKSLSALKNKDEPILKFEGDDTKNDLRFESNIKTGDTTILLPKHLNLNMDQESTQKLIDLSSLIPQILDSLTKLSSSKSTKPATASKGSLIFQNSSTNINFRLEEDQSLGLSVSPISYDSSQGSISLKKATITQNNVSLGSLHNLKVDILKTDKQIRSYDNSGHEIVLTCPCFVGIEKIEFEQRASALKQVAQSISQFVDNISFPNEEIRFKGRKKAKISNNLVFQARQAVKTQITIKELNFVVKEILPEFGGISSSLRNISVSLLKDGQVQLHSTSFNVTRIKGLFEEDVISPINIDDKSAPILSLRLRKNKNIHGFLRNTAVEYYTSWISLLNNQSGKDTPSETSSEESSLQASTTNGDSNNCFNITLVECSIGLNPGRLHSKAYLVTKSGNVDVKLSSLIMVKTQVRSAVLVLIDDVKNILTREEAKKFNNITSSRNPSSSWSQASNLNNRGFTSVANINSLHIDTSIKKNQLGLKANGSIIDMNITADNLDIELCADSSQCLTQLLNDLKQPVSINNDLKYKSQAPGELNIFDGVDENAFKPTLDDLILSQDSGVKAPEPLNIVDSYYDGNDNNGDSDIDDQTSVDLSGTNILDKNLDELTIKDKSLSKNPYFTNDSPTSVTHSGNGISSNSSPNIAADGSDKSDSLIMFTDSHFDQSSSDNLKESSKKIEYPMTININVNEISLKIYDGYDWKHTRRTISNTIKKLEKKAAKEKERREHSERRRRSSPSSSIQRNNNNQRASEQDNDEDEEDNDNIVGETLFDSIHVAFPIGSDSSKLTAKINKDLHNKDQEEDVSGASVDNNGIEVGKNNIKKLKLRRSKFHKILIEIHELEANIKIISNNDPISSSTVKNEYDYELLNDIDIKVADFEVIDNVPTSTWNKFVTEMKDTERESGASMLSVNFKTVRPVMSLAATELLMDVNVLPLRLHVDQDTLEILTRFGEFKDIRFNLVDEFEDIVYIQKFQINSVHIKLDYKPKKIDYSGLRSGHTTEFMNFFILDEADMILKKITLYGISGFPKLGKLLNGLWMPDIRSTQLSGVLSGLASVRSLVQIGNGVKGLVVVPMKEYKKDGRIYRSFSKGVEHFTKNTTNELLKFGVKIAAGTQTLLEHTEEVFGGNGAQSRIPRNSRATTSSTRRIRRGNEVIYEEDESDDSIEDDDSLDETDDRNRSKANFGSQLIGRSSLSQTPLQRSIHPSLESFIDLNRESNSQTRRNKRQQRDLVHINGDDFEIEEFHEIGGVGLNEDEDDETQKTISLYADQPTNLKEGFKLAYDSFGRNFLIAKDAILNAGSEIGESGSAHDTTIAVAKATPVALIRPMIGATEAVSKALLGVTNQLDPNQRKYIEDKYKHFKK</sequence>
<keyword evidence="8" id="KW-0445">Lipid transport</keyword>
<feature type="compositionally biased region" description="Acidic residues" evidence="13">
    <location>
        <begin position="1231"/>
        <end position="1241"/>
    </location>
</feature>
<keyword evidence="5" id="KW-0813">Transport</keyword>
<feature type="region of interest" description="Disordered" evidence="13">
    <location>
        <begin position="1094"/>
        <end position="1130"/>
    </location>
</feature>
<feature type="region of interest" description="Disordered" evidence="13">
    <location>
        <begin position="1604"/>
        <end position="1678"/>
    </location>
</feature>
<evidence type="ECO:0000256" key="2">
    <source>
        <dbReference type="ARBA" id="ARBA00004623"/>
    </source>
</evidence>
<dbReference type="GO" id="GO:0000045">
    <property type="term" value="P:autophagosome assembly"/>
    <property type="evidence" value="ECO:0007669"/>
    <property type="project" value="TreeGrafter"/>
</dbReference>
<comment type="similarity">
    <text evidence="3">Belongs to the ATG2 family.</text>
</comment>
<feature type="compositionally biased region" description="Polar residues" evidence="13">
    <location>
        <begin position="1094"/>
        <end position="1109"/>
    </location>
</feature>
<dbReference type="GO" id="GO:0034727">
    <property type="term" value="P:piecemeal microautophagy of the nucleus"/>
    <property type="evidence" value="ECO:0007669"/>
    <property type="project" value="TreeGrafter"/>
</dbReference>
<reference evidence="14 15" key="1">
    <citation type="journal article" date="2012" name="Eukaryot. Cell">
        <title>Draft genome sequence of Wickerhamomyces ciferrii NRRL Y-1031 F-60-10.</title>
        <authorList>
            <person name="Schneider J."/>
            <person name="Andrea H."/>
            <person name="Blom J."/>
            <person name="Jaenicke S."/>
            <person name="Ruckert C."/>
            <person name="Schorsch C."/>
            <person name="Szczepanowski R."/>
            <person name="Farwick M."/>
            <person name="Goesmann A."/>
            <person name="Puhler A."/>
            <person name="Schaffer S."/>
            <person name="Tauch A."/>
            <person name="Kohler T."/>
            <person name="Brinkrolf K."/>
        </authorList>
    </citation>
    <scope>NUCLEOTIDE SEQUENCE [LARGE SCALE GENOMIC DNA]</scope>
    <source>
        <strain evidence="15">ATCC 14091 / BCRC 22168 / CBS 111 / JCM 3599 / NBRC 0793 / NRRL Y-1031 F-60-10</strain>
    </source>
</reference>
<evidence type="ECO:0000256" key="11">
    <source>
        <dbReference type="ARBA" id="ARBA00024615"/>
    </source>
</evidence>
<dbReference type="GO" id="GO:0061709">
    <property type="term" value="P:reticulophagy"/>
    <property type="evidence" value="ECO:0007669"/>
    <property type="project" value="TreeGrafter"/>
</dbReference>
<keyword evidence="7" id="KW-0072">Autophagy</keyword>
<feature type="compositionally biased region" description="Polar residues" evidence="13">
    <location>
        <begin position="139"/>
        <end position="151"/>
    </location>
</feature>
<evidence type="ECO:0000256" key="7">
    <source>
        <dbReference type="ARBA" id="ARBA00023006"/>
    </source>
</evidence>
<dbReference type="GO" id="GO:0032266">
    <property type="term" value="F:phosphatidylinositol-3-phosphate binding"/>
    <property type="evidence" value="ECO:0007669"/>
    <property type="project" value="TreeGrafter"/>
</dbReference>
<dbReference type="FunCoup" id="K0KR16">
    <property type="interactions" value="52"/>
</dbReference>
<dbReference type="GO" id="GO:0000422">
    <property type="term" value="P:autophagy of mitochondrion"/>
    <property type="evidence" value="ECO:0007669"/>
    <property type="project" value="TreeGrafter"/>
</dbReference>
<feature type="compositionally biased region" description="Polar residues" evidence="13">
    <location>
        <begin position="1658"/>
        <end position="1677"/>
    </location>
</feature>
<keyword evidence="6" id="KW-0256">Endoplasmic reticulum</keyword>
<protein>
    <recommendedName>
        <fullName evidence="4">Autophagy-related protein 2</fullName>
    </recommendedName>
</protein>